<evidence type="ECO:0000313" key="3">
    <source>
        <dbReference type="Proteomes" id="UP000283509"/>
    </source>
</evidence>
<evidence type="ECO:0008006" key="4">
    <source>
        <dbReference type="Google" id="ProtNLM"/>
    </source>
</evidence>
<evidence type="ECO:0000313" key="2">
    <source>
        <dbReference type="EMBL" id="ROT67095.1"/>
    </source>
</evidence>
<dbReference type="Proteomes" id="UP000283509">
    <property type="component" value="Unassembled WGS sequence"/>
</dbReference>
<dbReference type="EMBL" id="QCYY01002849">
    <property type="protein sequence ID" value="ROT67095.1"/>
    <property type="molecule type" value="Genomic_DNA"/>
</dbReference>
<gene>
    <name evidence="2" type="ORF">C7M84_014849</name>
</gene>
<comment type="caution">
    <text evidence="2">The sequence shown here is derived from an EMBL/GenBank/DDBJ whole genome shotgun (WGS) entry which is preliminary data.</text>
</comment>
<feature type="compositionally biased region" description="Basic and acidic residues" evidence="1">
    <location>
        <begin position="32"/>
        <end position="43"/>
    </location>
</feature>
<feature type="compositionally biased region" description="Basic and acidic residues" evidence="1">
    <location>
        <begin position="85"/>
        <end position="104"/>
    </location>
</feature>
<sequence length="416" mass="46668">MEGEMTLFSEILDKIGALSADIQEIKSQTQDFGERLARQEEATHQQGVETASTTHSSPQRALPTPTPEQAQDSSRDEQIATLRRLLKEKERELEEEKRKSRPRDAVQMYGRNDATCDLPRPLPRSRPSTPEPPVQPAHYPNNLNVPEFSHAPSYGRLASSQGPSQTVSYVLARETRNQEIEGWIRSIENLVKPPTSESFIQAARASCRGPADLIINSPLFDFIRDWDTFKAALRSKFRGTYTAADFYKVLYENRMAAGQAPFDFYQQLEGSVYQGYRDHKEAIGDPSELIRRVFLTGIPPWLRDFLALKEDCPTSQLAETAKGFGIPGTAYGTGSLPAVTSLQMTSLEMTVWVGTITHLVHLEPEMLMHTLWLPNKMKLRLHILLLPGGASIIAVRTTTLQNAVPLHQALDHHQEA</sequence>
<reference evidence="2 3" key="2">
    <citation type="submission" date="2019-01" db="EMBL/GenBank/DDBJ databases">
        <title>The decoding of complex shrimp genome reveals the adaptation for benthos swimmer, frequently molting mechanism and breeding impact on genome.</title>
        <authorList>
            <person name="Sun Y."/>
            <person name="Gao Y."/>
            <person name="Yu Y."/>
        </authorList>
    </citation>
    <scope>NUCLEOTIDE SEQUENCE [LARGE SCALE GENOMIC DNA]</scope>
    <source>
        <tissue evidence="2">Muscle</tissue>
    </source>
</reference>
<feature type="compositionally biased region" description="Polar residues" evidence="1">
    <location>
        <begin position="44"/>
        <end position="59"/>
    </location>
</feature>
<accession>A0A423SSD2</accession>
<feature type="region of interest" description="Disordered" evidence="1">
    <location>
        <begin position="30"/>
        <end position="161"/>
    </location>
</feature>
<proteinExistence type="predicted"/>
<organism evidence="2 3">
    <name type="scientific">Penaeus vannamei</name>
    <name type="common">Whiteleg shrimp</name>
    <name type="synonym">Litopenaeus vannamei</name>
    <dbReference type="NCBI Taxonomy" id="6689"/>
    <lineage>
        <taxon>Eukaryota</taxon>
        <taxon>Metazoa</taxon>
        <taxon>Ecdysozoa</taxon>
        <taxon>Arthropoda</taxon>
        <taxon>Crustacea</taxon>
        <taxon>Multicrustacea</taxon>
        <taxon>Malacostraca</taxon>
        <taxon>Eumalacostraca</taxon>
        <taxon>Eucarida</taxon>
        <taxon>Decapoda</taxon>
        <taxon>Dendrobranchiata</taxon>
        <taxon>Penaeoidea</taxon>
        <taxon>Penaeidae</taxon>
        <taxon>Penaeus</taxon>
    </lineage>
</organism>
<protein>
    <recommendedName>
        <fullName evidence="4">Retrotransposon gag domain-containing protein</fullName>
    </recommendedName>
</protein>
<keyword evidence="3" id="KW-1185">Reference proteome</keyword>
<name>A0A423SSD2_PENVA</name>
<feature type="compositionally biased region" description="Pro residues" evidence="1">
    <location>
        <begin position="120"/>
        <end position="135"/>
    </location>
</feature>
<reference evidence="2 3" key="1">
    <citation type="submission" date="2018-04" db="EMBL/GenBank/DDBJ databases">
        <authorList>
            <person name="Zhang X."/>
            <person name="Yuan J."/>
            <person name="Li F."/>
            <person name="Xiang J."/>
        </authorList>
    </citation>
    <scope>NUCLEOTIDE SEQUENCE [LARGE SCALE GENOMIC DNA]</scope>
    <source>
        <tissue evidence="2">Muscle</tissue>
    </source>
</reference>
<dbReference type="AlphaFoldDB" id="A0A423SSD2"/>
<evidence type="ECO:0000256" key="1">
    <source>
        <dbReference type="SAM" id="MobiDB-lite"/>
    </source>
</evidence>